<dbReference type="AlphaFoldDB" id="A0AAV7F7H3"/>
<feature type="transmembrane region" description="Helical" evidence="1">
    <location>
        <begin position="45"/>
        <end position="78"/>
    </location>
</feature>
<evidence type="ECO:0000256" key="1">
    <source>
        <dbReference type="SAM" id="Phobius"/>
    </source>
</evidence>
<accession>A0AAV7F7H3</accession>
<protein>
    <recommendedName>
        <fullName evidence="4">RING/U-box superfamily protein</fullName>
    </recommendedName>
</protein>
<dbReference type="EMBL" id="JAINDJ010000002">
    <property type="protein sequence ID" value="KAG9456041.1"/>
    <property type="molecule type" value="Genomic_DNA"/>
</dbReference>
<evidence type="ECO:0008006" key="4">
    <source>
        <dbReference type="Google" id="ProtNLM"/>
    </source>
</evidence>
<sequence>MALSAEDEEYGFRRLDYDSPNGALHPPRLPPPPIAMMPTKPNSKFLSFLLQAVVMALVVSLFFLFLGIASLVLIHICIAGRALRHRRPHRGPVDTHLLIATPTGLSPKEVQMLPSCSYAGTGPTAMATDCPVCLDGFKDAERCRVADEGARMSGLSLRVTGFGVWGCWGWSWGLIRRSKNTADKSQYWRVVLKICGIGGSVRILESDFLVSAGRMLPMLFQACCLFCTLKLIQLPCNKAYKSML</sequence>
<keyword evidence="3" id="KW-1185">Reference proteome</keyword>
<gene>
    <name evidence="2" type="ORF">H6P81_000549</name>
</gene>
<organism evidence="2 3">
    <name type="scientific">Aristolochia fimbriata</name>
    <name type="common">White veined hardy Dutchman's pipe vine</name>
    <dbReference type="NCBI Taxonomy" id="158543"/>
    <lineage>
        <taxon>Eukaryota</taxon>
        <taxon>Viridiplantae</taxon>
        <taxon>Streptophyta</taxon>
        <taxon>Embryophyta</taxon>
        <taxon>Tracheophyta</taxon>
        <taxon>Spermatophyta</taxon>
        <taxon>Magnoliopsida</taxon>
        <taxon>Magnoliidae</taxon>
        <taxon>Piperales</taxon>
        <taxon>Aristolochiaceae</taxon>
        <taxon>Aristolochia</taxon>
    </lineage>
</organism>
<dbReference type="Proteomes" id="UP000825729">
    <property type="component" value="Unassembled WGS sequence"/>
</dbReference>
<proteinExistence type="predicted"/>
<evidence type="ECO:0000313" key="3">
    <source>
        <dbReference type="Proteomes" id="UP000825729"/>
    </source>
</evidence>
<keyword evidence="1" id="KW-1133">Transmembrane helix</keyword>
<keyword evidence="1" id="KW-0812">Transmembrane</keyword>
<evidence type="ECO:0000313" key="2">
    <source>
        <dbReference type="EMBL" id="KAG9456041.1"/>
    </source>
</evidence>
<keyword evidence="1" id="KW-0472">Membrane</keyword>
<reference evidence="2 3" key="1">
    <citation type="submission" date="2021-07" db="EMBL/GenBank/DDBJ databases">
        <title>The Aristolochia fimbriata genome: insights into angiosperm evolution, floral development and chemical biosynthesis.</title>
        <authorList>
            <person name="Jiao Y."/>
        </authorList>
    </citation>
    <scope>NUCLEOTIDE SEQUENCE [LARGE SCALE GENOMIC DNA]</scope>
    <source>
        <strain evidence="2">IBCAS-2021</strain>
        <tissue evidence="2">Leaf</tissue>
    </source>
</reference>
<name>A0AAV7F7H3_ARIFI</name>
<comment type="caution">
    <text evidence="2">The sequence shown here is derived from an EMBL/GenBank/DDBJ whole genome shotgun (WGS) entry which is preliminary data.</text>
</comment>